<dbReference type="AlphaFoldDB" id="A0A841RFI4"/>
<keyword evidence="2" id="KW-1185">Reference proteome</keyword>
<name>A0A841RFI4_9BACI</name>
<reference evidence="1 2" key="1">
    <citation type="submission" date="2020-08" db="EMBL/GenBank/DDBJ databases">
        <title>Genomic Encyclopedia of Type Strains, Phase IV (KMG-IV): sequencing the most valuable type-strain genomes for metagenomic binning, comparative biology and taxonomic classification.</title>
        <authorList>
            <person name="Goeker M."/>
        </authorList>
    </citation>
    <scope>NUCLEOTIDE SEQUENCE [LARGE SCALE GENOMIC DNA]</scope>
    <source>
        <strain evidence="1 2">DSM 11805</strain>
    </source>
</reference>
<sequence length="211" mass="24681">MKPGIALILMLLITMLSGCQIGKDVKPSEMDPKDLPDERAFQDEFTREFLQSVEETKPGYYPFLSKTGKYKMDFPAGGLIDKFGYTINKTYFEFLDVGIKYPDQTGANLTISYNRENKMDNIENHLRWFQGRLGEPYDLEKYEEKTYNFYYTGFERSGFSYQVAYIQNKKVAGGIELIYFTECQKNNCQGQSLLNKQDFFDWIKTIQFIDD</sequence>
<proteinExistence type="predicted"/>
<accession>A0A841RFI4</accession>
<evidence type="ECO:0000313" key="2">
    <source>
        <dbReference type="Proteomes" id="UP000572212"/>
    </source>
</evidence>
<evidence type="ECO:0008006" key="3">
    <source>
        <dbReference type="Google" id="ProtNLM"/>
    </source>
</evidence>
<dbReference type="Proteomes" id="UP000572212">
    <property type="component" value="Unassembled WGS sequence"/>
</dbReference>
<organism evidence="1 2">
    <name type="scientific">Gracilibacillus halotolerans</name>
    <dbReference type="NCBI Taxonomy" id="74386"/>
    <lineage>
        <taxon>Bacteria</taxon>
        <taxon>Bacillati</taxon>
        <taxon>Bacillota</taxon>
        <taxon>Bacilli</taxon>
        <taxon>Bacillales</taxon>
        <taxon>Bacillaceae</taxon>
        <taxon>Gracilibacillus</taxon>
    </lineage>
</organism>
<dbReference type="RefSeq" id="WP_184246874.1">
    <property type="nucleotide sequence ID" value="NZ_BAAACU010000059.1"/>
</dbReference>
<protein>
    <recommendedName>
        <fullName evidence="3">Lipoprotein</fullName>
    </recommendedName>
</protein>
<gene>
    <name evidence="1" type="ORF">GGQ92_001629</name>
</gene>
<comment type="caution">
    <text evidence="1">The sequence shown here is derived from an EMBL/GenBank/DDBJ whole genome shotgun (WGS) entry which is preliminary data.</text>
</comment>
<dbReference type="EMBL" id="JACHON010000005">
    <property type="protein sequence ID" value="MBB6512840.1"/>
    <property type="molecule type" value="Genomic_DNA"/>
</dbReference>
<evidence type="ECO:0000313" key="1">
    <source>
        <dbReference type="EMBL" id="MBB6512840.1"/>
    </source>
</evidence>
<dbReference type="PROSITE" id="PS51257">
    <property type="entry name" value="PROKAR_LIPOPROTEIN"/>
    <property type="match status" value="1"/>
</dbReference>